<accession>A0A2A2H8L6</accession>
<evidence type="ECO:0000313" key="2">
    <source>
        <dbReference type="Proteomes" id="UP000217784"/>
    </source>
</evidence>
<comment type="caution">
    <text evidence="1">The sequence shown here is derived from an EMBL/GenBank/DDBJ whole genome shotgun (WGS) entry which is preliminary data.</text>
</comment>
<gene>
    <name evidence="1" type="ORF">ASJ80_08530</name>
</gene>
<keyword evidence="2" id="KW-1185">Reference proteome</keyword>
<organism evidence="1 2">
    <name type="scientific">Methanobacterium bryantii</name>
    <dbReference type="NCBI Taxonomy" id="2161"/>
    <lineage>
        <taxon>Archaea</taxon>
        <taxon>Methanobacteriati</taxon>
        <taxon>Methanobacteriota</taxon>
        <taxon>Methanomada group</taxon>
        <taxon>Methanobacteria</taxon>
        <taxon>Methanobacteriales</taxon>
        <taxon>Methanobacteriaceae</taxon>
        <taxon>Methanobacterium</taxon>
    </lineage>
</organism>
<dbReference type="Proteomes" id="UP000217784">
    <property type="component" value="Unassembled WGS sequence"/>
</dbReference>
<sequence>MVDIDTERLELAIKGCMDEVFWDKINFSKLVNNCQIVNDETAIQITGSNFVFIFDIDTYELIDGKGDDIRVTV</sequence>
<reference evidence="1 2" key="1">
    <citation type="journal article" date="2017" name="BMC Genomics">
        <title>Genomic analysis of methanogenic archaea reveals a shift towards energy conservation.</title>
        <authorList>
            <person name="Gilmore S.P."/>
            <person name="Henske J.K."/>
            <person name="Sexton J.A."/>
            <person name="Solomon K.V."/>
            <person name="Seppala S."/>
            <person name="Yoo J.I."/>
            <person name="Huyett L.M."/>
            <person name="Pressman A."/>
            <person name="Cogan J.Z."/>
            <person name="Kivenson V."/>
            <person name="Peng X."/>
            <person name="Tan Y."/>
            <person name="Valentine D.L."/>
            <person name="O'Malley M.A."/>
        </authorList>
    </citation>
    <scope>NUCLEOTIDE SEQUENCE [LARGE SCALE GENOMIC DNA]</scope>
    <source>
        <strain evidence="1 2">M.o.H.</strain>
    </source>
</reference>
<evidence type="ECO:0000313" key="1">
    <source>
        <dbReference type="EMBL" id="PAV05769.1"/>
    </source>
</evidence>
<protein>
    <submittedName>
        <fullName evidence="1">Uncharacterized protein</fullName>
    </submittedName>
</protein>
<proteinExistence type="predicted"/>
<dbReference type="AlphaFoldDB" id="A0A2A2H8L6"/>
<dbReference type="RefSeq" id="WP_069583115.1">
    <property type="nucleotide sequence ID" value="NZ_LMVM01000002.1"/>
</dbReference>
<name>A0A2A2H8L6_METBR</name>
<dbReference type="EMBL" id="LMVM01000002">
    <property type="protein sequence ID" value="PAV05769.1"/>
    <property type="molecule type" value="Genomic_DNA"/>
</dbReference>